<dbReference type="EMBL" id="JANURN010000003">
    <property type="protein sequence ID" value="MDL0081933.1"/>
    <property type="molecule type" value="Genomic_DNA"/>
</dbReference>
<name>A0ACC6FRP4_9HELI</name>
<reference evidence="1 2" key="1">
    <citation type="journal article" date="2023" name="Microorganisms">
        <title>Isolation and Genomic Characteristics of Cat-Borne Campylobacter felis sp. nov. and Sheep-Borne Campylobacter ovis sp. nov.</title>
        <authorList>
            <person name="Wang H."/>
            <person name="Li Y."/>
            <person name="Gu Y."/>
            <person name="Zhou G."/>
            <person name="Chen X."/>
            <person name="Zhang X."/>
            <person name="Shao Z."/>
            <person name="Zhang J."/>
            <person name="Zhang M."/>
        </authorList>
    </citation>
    <scope>NUCLEOTIDE SEQUENCE [LARGE SCALE GENOMIC DNA]</scope>
    <source>
        <strain evidence="1 2">XJK30-2</strain>
    </source>
</reference>
<proteinExistence type="predicted"/>
<gene>
    <name evidence="1" type="ORF">NYG90_04470</name>
</gene>
<dbReference type="Proteomes" id="UP001173802">
    <property type="component" value="Unassembled WGS sequence"/>
</dbReference>
<accession>A0ACC6FRP4</accession>
<keyword evidence="2" id="KW-1185">Reference proteome</keyword>
<evidence type="ECO:0000313" key="1">
    <source>
        <dbReference type="EMBL" id="MDL0081933.1"/>
    </source>
</evidence>
<protein>
    <submittedName>
        <fullName evidence="1">Uncharacterized protein</fullName>
    </submittedName>
</protein>
<evidence type="ECO:0000313" key="2">
    <source>
        <dbReference type="Proteomes" id="UP001173802"/>
    </source>
</evidence>
<sequence length="62" mass="6928">MLLESTFLLAAFLSSLRDFDLSKSWQSTFTLESTFSKVDSRGFAFLAFFLESAFSNENSGLA</sequence>
<organism evidence="1 2">
    <name type="scientific">Helicobacter zhangjianzhongii</name>
    <dbReference type="NCBI Taxonomy" id="2974574"/>
    <lineage>
        <taxon>Bacteria</taxon>
        <taxon>Pseudomonadati</taxon>
        <taxon>Campylobacterota</taxon>
        <taxon>Epsilonproteobacteria</taxon>
        <taxon>Campylobacterales</taxon>
        <taxon>Helicobacteraceae</taxon>
        <taxon>Helicobacter</taxon>
    </lineage>
</organism>
<comment type="caution">
    <text evidence="1">The sequence shown here is derived from an EMBL/GenBank/DDBJ whole genome shotgun (WGS) entry which is preliminary data.</text>
</comment>